<evidence type="ECO:0000256" key="8">
    <source>
        <dbReference type="ARBA" id="ARBA00048679"/>
    </source>
</evidence>
<keyword evidence="3" id="KW-0808">Transferase</keyword>
<evidence type="ECO:0000313" key="14">
    <source>
        <dbReference type="Proteomes" id="UP001143981"/>
    </source>
</evidence>
<evidence type="ECO:0000256" key="6">
    <source>
        <dbReference type="ARBA" id="ARBA00022840"/>
    </source>
</evidence>
<evidence type="ECO:0000256" key="1">
    <source>
        <dbReference type="ARBA" id="ARBA00012513"/>
    </source>
</evidence>
<dbReference type="Proteomes" id="UP001143981">
    <property type="component" value="Unassembled WGS sequence"/>
</dbReference>
<evidence type="ECO:0000256" key="4">
    <source>
        <dbReference type="ARBA" id="ARBA00022741"/>
    </source>
</evidence>
<accession>A0A9W8CYR6</accession>
<organism evidence="13 14">
    <name type="scientific">Coemansia biformis</name>
    <dbReference type="NCBI Taxonomy" id="1286918"/>
    <lineage>
        <taxon>Eukaryota</taxon>
        <taxon>Fungi</taxon>
        <taxon>Fungi incertae sedis</taxon>
        <taxon>Zoopagomycota</taxon>
        <taxon>Kickxellomycotina</taxon>
        <taxon>Kickxellomycetes</taxon>
        <taxon>Kickxellales</taxon>
        <taxon>Kickxellaceae</taxon>
        <taxon>Coemansia</taxon>
    </lineage>
</organism>
<feature type="region of interest" description="Disordered" evidence="10">
    <location>
        <begin position="370"/>
        <end position="410"/>
    </location>
</feature>
<dbReference type="InterPro" id="IPR017441">
    <property type="entry name" value="Protein_kinase_ATP_BS"/>
</dbReference>
<comment type="caution">
    <text evidence="13">The sequence shown here is derived from an EMBL/GenBank/DDBJ whole genome shotgun (WGS) entry which is preliminary data.</text>
</comment>
<dbReference type="GO" id="GO:0035556">
    <property type="term" value="P:intracellular signal transduction"/>
    <property type="evidence" value="ECO:0007669"/>
    <property type="project" value="TreeGrafter"/>
</dbReference>
<name>A0A9W8CYR6_9FUNG</name>
<dbReference type="InterPro" id="IPR011009">
    <property type="entry name" value="Kinase-like_dom_sf"/>
</dbReference>
<evidence type="ECO:0000256" key="10">
    <source>
        <dbReference type="SAM" id="MobiDB-lite"/>
    </source>
</evidence>
<dbReference type="SUPFAM" id="SSF56112">
    <property type="entry name" value="Protein kinase-like (PK-like)"/>
    <property type="match status" value="1"/>
</dbReference>
<dbReference type="PROSITE" id="PS50011">
    <property type="entry name" value="PROTEIN_KINASE_DOM"/>
    <property type="match status" value="1"/>
</dbReference>
<dbReference type="OrthoDB" id="63267at2759"/>
<dbReference type="Pfam" id="PF00069">
    <property type="entry name" value="Pkinase"/>
    <property type="match status" value="1"/>
</dbReference>
<evidence type="ECO:0000256" key="9">
    <source>
        <dbReference type="PROSITE-ProRule" id="PRU10141"/>
    </source>
</evidence>
<dbReference type="EMBL" id="JANBOI010000536">
    <property type="protein sequence ID" value="KAJ1729889.1"/>
    <property type="molecule type" value="Genomic_DNA"/>
</dbReference>
<dbReference type="AlphaFoldDB" id="A0A9W8CYR6"/>
<dbReference type="PROSITE" id="PS00107">
    <property type="entry name" value="PROTEIN_KINASE_ATP"/>
    <property type="match status" value="1"/>
</dbReference>
<feature type="region of interest" description="Disordered" evidence="10">
    <location>
        <begin position="86"/>
        <end position="107"/>
    </location>
</feature>
<evidence type="ECO:0000256" key="2">
    <source>
        <dbReference type="ARBA" id="ARBA00022527"/>
    </source>
</evidence>
<dbReference type="GO" id="GO:0004674">
    <property type="term" value="F:protein serine/threonine kinase activity"/>
    <property type="evidence" value="ECO:0007669"/>
    <property type="project" value="UniProtKB-KW"/>
</dbReference>
<keyword evidence="14" id="KW-1185">Reference proteome</keyword>
<feature type="binding site" evidence="9">
    <location>
        <position position="685"/>
    </location>
    <ligand>
        <name>ATP</name>
        <dbReference type="ChEBI" id="CHEBI:30616"/>
    </ligand>
</feature>
<dbReference type="PANTHER" id="PTHR24356:SF1">
    <property type="entry name" value="SERINE_THREONINE-PROTEIN KINASE GREATWALL"/>
    <property type="match status" value="1"/>
</dbReference>
<comment type="catalytic activity">
    <reaction evidence="8">
        <text>L-seryl-[protein] + ATP = O-phospho-L-seryl-[protein] + ADP + H(+)</text>
        <dbReference type="Rhea" id="RHEA:17989"/>
        <dbReference type="Rhea" id="RHEA-COMP:9863"/>
        <dbReference type="Rhea" id="RHEA-COMP:11604"/>
        <dbReference type="ChEBI" id="CHEBI:15378"/>
        <dbReference type="ChEBI" id="CHEBI:29999"/>
        <dbReference type="ChEBI" id="CHEBI:30616"/>
        <dbReference type="ChEBI" id="CHEBI:83421"/>
        <dbReference type="ChEBI" id="CHEBI:456216"/>
        <dbReference type="EC" id="2.7.11.1"/>
    </reaction>
</comment>
<keyword evidence="2" id="KW-0723">Serine/threonine-protein kinase</keyword>
<feature type="compositionally biased region" description="Pro residues" evidence="10">
    <location>
        <begin position="524"/>
        <end position="539"/>
    </location>
</feature>
<dbReference type="GO" id="GO:0005524">
    <property type="term" value="F:ATP binding"/>
    <property type="evidence" value="ECO:0007669"/>
    <property type="project" value="UniProtKB-UniRule"/>
</dbReference>
<evidence type="ECO:0000256" key="3">
    <source>
        <dbReference type="ARBA" id="ARBA00022679"/>
    </source>
</evidence>
<evidence type="ECO:0000259" key="11">
    <source>
        <dbReference type="PROSITE" id="PS50011"/>
    </source>
</evidence>
<keyword evidence="4 9" id="KW-0547">Nucleotide-binding</keyword>
<dbReference type="EC" id="2.7.11.1" evidence="1"/>
<evidence type="ECO:0000313" key="13">
    <source>
        <dbReference type="EMBL" id="KAJ1729889.1"/>
    </source>
</evidence>
<dbReference type="PANTHER" id="PTHR24356">
    <property type="entry name" value="SERINE/THREONINE-PROTEIN KINASE"/>
    <property type="match status" value="1"/>
</dbReference>
<proteinExistence type="predicted"/>
<gene>
    <name evidence="13" type="ORF">LPJ61_003305</name>
</gene>
<keyword evidence="5" id="KW-0418">Kinase</keyword>
<dbReference type="PROSITE" id="PS50195">
    <property type="entry name" value="PX"/>
    <property type="match status" value="1"/>
</dbReference>
<dbReference type="InterPro" id="IPR000719">
    <property type="entry name" value="Prot_kinase_dom"/>
</dbReference>
<feature type="region of interest" description="Disordered" evidence="10">
    <location>
        <begin position="489"/>
        <end position="546"/>
    </location>
</feature>
<evidence type="ECO:0000259" key="12">
    <source>
        <dbReference type="PROSITE" id="PS50195"/>
    </source>
</evidence>
<dbReference type="SMART" id="SM00312">
    <property type="entry name" value="PX"/>
    <property type="match status" value="1"/>
</dbReference>
<feature type="domain" description="Protein kinase" evidence="11">
    <location>
        <begin position="656"/>
        <end position="731"/>
    </location>
</feature>
<evidence type="ECO:0000256" key="5">
    <source>
        <dbReference type="ARBA" id="ARBA00022777"/>
    </source>
</evidence>
<feature type="non-terminal residue" evidence="13">
    <location>
        <position position="731"/>
    </location>
</feature>
<dbReference type="SUPFAM" id="SSF64268">
    <property type="entry name" value="PX domain"/>
    <property type="match status" value="1"/>
</dbReference>
<dbReference type="Gene3D" id="3.30.1520.10">
    <property type="entry name" value="Phox-like domain"/>
    <property type="match status" value="1"/>
</dbReference>
<feature type="domain" description="PX" evidence="12">
    <location>
        <begin position="188"/>
        <end position="303"/>
    </location>
</feature>
<reference evidence="13" key="1">
    <citation type="submission" date="2022-07" db="EMBL/GenBank/DDBJ databases">
        <title>Phylogenomic reconstructions and comparative analyses of Kickxellomycotina fungi.</title>
        <authorList>
            <person name="Reynolds N.K."/>
            <person name="Stajich J.E."/>
            <person name="Barry K."/>
            <person name="Grigoriev I.V."/>
            <person name="Crous P."/>
            <person name="Smith M.E."/>
        </authorList>
    </citation>
    <scope>NUCLEOTIDE SEQUENCE</scope>
    <source>
        <strain evidence="13">BCRC 34381</strain>
    </source>
</reference>
<dbReference type="GO" id="GO:0035091">
    <property type="term" value="F:phosphatidylinositol binding"/>
    <property type="evidence" value="ECO:0007669"/>
    <property type="project" value="InterPro"/>
</dbReference>
<dbReference type="Pfam" id="PF00787">
    <property type="entry name" value="PX"/>
    <property type="match status" value="1"/>
</dbReference>
<dbReference type="Gene3D" id="3.30.200.20">
    <property type="entry name" value="Phosphorylase Kinase, domain 1"/>
    <property type="match status" value="1"/>
</dbReference>
<dbReference type="InterPro" id="IPR036871">
    <property type="entry name" value="PX_dom_sf"/>
</dbReference>
<dbReference type="InterPro" id="IPR001683">
    <property type="entry name" value="PX_dom"/>
</dbReference>
<sequence length="731" mass="76599">MDTRTAASSAALPSALRSLLSKGNKQHASQIDGIVPTLSKPATPMQANLQCTPAYAPPAPYYTQPALAASDQSIAASDPSIAATRASLDTAHAQSHPPSRAGTGAGGSSIGAWLSRYSLRPGGGSRASANSTASTATTVSSSSNTIAAAASELARHSIDSSLAAMHLSSQAFAAVITGVELREHAVRPSASSAGLRMIGSGTARKRHVVYRILVSGRDGQWWAIRRYSEFNELCTALKRRFPMHAARWAELFPSRRFGQSPSIEVAAQWTDRLNVFLRAVTADTDVCPGEDIQRFLHENAPPPGVLSPPPDADVYAAAAAAPASLRDPMGRVSMPALKGSAYAVHVATPPTSGPSLPAIIDGQVASVPFRQTGSSASSSTASSAAVPPAALNAAPPVPPRPGKHQSMGSDGVRRAHFAAGAGIGGPGSPVLRKASDSLLYMSAEKRPNIEPLTMRKKYGLRGNVQYVTSTQPRRYEQGCDPSRAVVLEEDSDDVEADGGPPQPTHVGLGIMAGHDSMFATASQRPPPPVPSSPPPPPPTLTKALSWGAPHEPQLSAAPAAPAAATARDQDNDIVMGFREAGPDAATLKAQIARQTQQLHPQRSLPGAHAKGTVNTLMSALATDPLRSAPPTTQSFEMGGAPAELAAGQRRVSLDDFHLLSIIGKGSYGKVMLARHKDTGKVMAIKVISKSKLRGRPNEIRRVMSERKVLERTVEHPFLVGLQCAFQTKEQL</sequence>
<feature type="compositionally biased region" description="Low complexity" evidence="10">
    <location>
        <begin position="374"/>
        <end position="394"/>
    </location>
</feature>
<dbReference type="InterPro" id="IPR050236">
    <property type="entry name" value="Ser_Thr_kinase_AGC"/>
</dbReference>
<evidence type="ECO:0000256" key="7">
    <source>
        <dbReference type="ARBA" id="ARBA00047899"/>
    </source>
</evidence>
<comment type="catalytic activity">
    <reaction evidence="7">
        <text>L-threonyl-[protein] + ATP = O-phospho-L-threonyl-[protein] + ADP + H(+)</text>
        <dbReference type="Rhea" id="RHEA:46608"/>
        <dbReference type="Rhea" id="RHEA-COMP:11060"/>
        <dbReference type="Rhea" id="RHEA-COMP:11605"/>
        <dbReference type="ChEBI" id="CHEBI:15378"/>
        <dbReference type="ChEBI" id="CHEBI:30013"/>
        <dbReference type="ChEBI" id="CHEBI:30616"/>
        <dbReference type="ChEBI" id="CHEBI:61977"/>
        <dbReference type="ChEBI" id="CHEBI:456216"/>
        <dbReference type="EC" id="2.7.11.1"/>
    </reaction>
</comment>
<keyword evidence="6 9" id="KW-0067">ATP-binding</keyword>
<protein>
    <recommendedName>
        <fullName evidence="1">non-specific serine/threonine protein kinase</fullName>
        <ecNumber evidence="1">2.7.11.1</ecNumber>
    </recommendedName>
</protein>